<dbReference type="InterPro" id="IPR016032">
    <property type="entry name" value="Sig_transdc_resp-reg_C-effctor"/>
</dbReference>
<dbReference type="Proteomes" id="UP000046373">
    <property type="component" value="Unassembled WGS sequence"/>
</dbReference>
<feature type="domain" description="Response regulatory" evidence="8">
    <location>
        <begin position="24"/>
        <end position="137"/>
    </location>
</feature>
<dbReference type="Pfam" id="PF00072">
    <property type="entry name" value="Response_reg"/>
    <property type="match status" value="1"/>
</dbReference>
<protein>
    <submittedName>
        <fullName evidence="10">Response regulator receiver</fullName>
    </submittedName>
</protein>
<dbReference type="Gene3D" id="3.40.50.2300">
    <property type="match status" value="1"/>
</dbReference>
<proteinExistence type="predicted"/>
<dbReference type="GO" id="GO:0006355">
    <property type="term" value="P:regulation of DNA-templated transcription"/>
    <property type="evidence" value="ECO:0007669"/>
    <property type="project" value="InterPro"/>
</dbReference>
<feature type="DNA-binding region" description="OmpR/PhoB-type" evidence="7">
    <location>
        <begin position="156"/>
        <end position="256"/>
    </location>
</feature>
<dbReference type="SUPFAM" id="SSF46894">
    <property type="entry name" value="C-terminal effector domain of the bipartite response regulators"/>
    <property type="match status" value="1"/>
</dbReference>
<dbReference type="SMART" id="SM00862">
    <property type="entry name" value="Trans_reg_C"/>
    <property type="match status" value="1"/>
</dbReference>
<feature type="modified residue" description="4-aspartylphosphate" evidence="6">
    <location>
        <position position="73"/>
    </location>
</feature>
<dbReference type="GO" id="GO:0032993">
    <property type="term" value="C:protein-DNA complex"/>
    <property type="evidence" value="ECO:0007669"/>
    <property type="project" value="TreeGrafter"/>
</dbReference>
<dbReference type="PROSITE" id="PS50110">
    <property type="entry name" value="RESPONSE_REGULATORY"/>
    <property type="match status" value="1"/>
</dbReference>
<evidence type="ECO:0000256" key="2">
    <source>
        <dbReference type="ARBA" id="ARBA00023012"/>
    </source>
</evidence>
<sequence length="263" mass="28752">MLDIMFIPNLLSAESGSERVVKARIIVVEDEPDLREAVAEYLAASGYDVVTAENAVAARALFEAQSFHLAILDIAMPGEDGLSLGRWLRSKTPIGIIYATAAGTALDRIVGLELGADDYIVKPYELREVLARVRSVLRRVPQRAEPQAAKAEAGNRRFMNFGGFQADFDGRLVIGANGAVIEMAKSEFDVLEVFLTRANRLLTRAAISEAIGFVEDPESSRAVDIRIMRLRKKIEADPANPKFLRTVRGEGYIFSLPSGGEAN</sequence>
<dbReference type="InterPro" id="IPR011006">
    <property type="entry name" value="CheY-like_superfamily"/>
</dbReference>
<evidence type="ECO:0000313" key="11">
    <source>
        <dbReference type="Proteomes" id="UP000046373"/>
    </source>
</evidence>
<dbReference type="InterPro" id="IPR001867">
    <property type="entry name" value="OmpR/PhoB-type_DNA-bd"/>
</dbReference>
<dbReference type="GO" id="GO:0000156">
    <property type="term" value="F:phosphorelay response regulator activity"/>
    <property type="evidence" value="ECO:0007669"/>
    <property type="project" value="TreeGrafter"/>
</dbReference>
<organism evidence="10 11">
    <name type="scientific">Mesorhizobium plurifarium</name>
    <dbReference type="NCBI Taxonomy" id="69974"/>
    <lineage>
        <taxon>Bacteria</taxon>
        <taxon>Pseudomonadati</taxon>
        <taxon>Pseudomonadota</taxon>
        <taxon>Alphaproteobacteria</taxon>
        <taxon>Hyphomicrobiales</taxon>
        <taxon>Phyllobacteriaceae</taxon>
        <taxon>Mesorhizobium</taxon>
    </lineage>
</organism>
<dbReference type="InterPro" id="IPR039420">
    <property type="entry name" value="WalR-like"/>
</dbReference>
<evidence type="ECO:0000256" key="3">
    <source>
        <dbReference type="ARBA" id="ARBA00023015"/>
    </source>
</evidence>
<dbReference type="SUPFAM" id="SSF52172">
    <property type="entry name" value="CheY-like"/>
    <property type="match status" value="1"/>
</dbReference>
<evidence type="ECO:0000256" key="7">
    <source>
        <dbReference type="PROSITE-ProRule" id="PRU01091"/>
    </source>
</evidence>
<dbReference type="PROSITE" id="PS51755">
    <property type="entry name" value="OMPR_PHOB"/>
    <property type="match status" value="1"/>
</dbReference>
<name>A0A090FM25_MESPL</name>
<dbReference type="Gene3D" id="1.10.10.10">
    <property type="entry name" value="Winged helix-like DNA-binding domain superfamily/Winged helix DNA-binding domain"/>
    <property type="match status" value="1"/>
</dbReference>
<evidence type="ECO:0000259" key="9">
    <source>
        <dbReference type="PROSITE" id="PS51755"/>
    </source>
</evidence>
<dbReference type="EMBL" id="CCNB01000042">
    <property type="protein sequence ID" value="CDX42759.1"/>
    <property type="molecule type" value="Genomic_DNA"/>
</dbReference>
<dbReference type="AlphaFoldDB" id="A0A090FM25"/>
<gene>
    <name evidence="10" type="ORF">MPLDJ20_50185</name>
</gene>
<evidence type="ECO:0000256" key="1">
    <source>
        <dbReference type="ARBA" id="ARBA00022553"/>
    </source>
</evidence>
<dbReference type="GO" id="GO:0000976">
    <property type="term" value="F:transcription cis-regulatory region binding"/>
    <property type="evidence" value="ECO:0007669"/>
    <property type="project" value="TreeGrafter"/>
</dbReference>
<keyword evidence="3" id="KW-0805">Transcription regulation</keyword>
<evidence type="ECO:0000259" key="8">
    <source>
        <dbReference type="PROSITE" id="PS50110"/>
    </source>
</evidence>
<evidence type="ECO:0000313" key="10">
    <source>
        <dbReference type="EMBL" id="CDX42759.1"/>
    </source>
</evidence>
<accession>A0A090FM25</accession>
<keyword evidence="2" id="KW-0902">Two-component regulatory system</keyword>
<dbReference type="CDD" id="cd00383">
    <property type="entry name" value="trans_reg_C"/>
    <property type="match status" value="1"/>
</dbReference>
<dbReference type="InterPro" id="IPR036388">
    <property type="entry name" value="WH-like_DNA-bd_sf"/>
</dbReference>
<evidence type="ECO:0000256" key="6">
    <source>
        <dbReference type="PROSITE-ProRule" id="PRU00169"/>
    </source>
</evidence>
<reference evidence="10 11" key="1">
    <citation type="submission" date="2014-08" db="EMBL/GenBank/DDBJ databases">
        <authorList>
            <person name="Moulin Lionel"/>
        </authorList>
    </citation>
    <scope>NUCLEOTIDE SEQUENCE [LARGE SCALE GENOMIC DNA]</scope>
</reference>
<dbReference type="SMART" id="SM00448">
    <property type="entry name" value="REC"/>
    <property type="match status" value="1"/>
</dbReference>
<dbReference type="PANTHER" id="PTHR48111:SF4">
    <property type="entry name" value="DNA-BINDING DUAL TRANSCRIPTIONAL REGULATOR OMPR"/>
    <property type="match status" value="1"/>
</dbReference>
<keyword evidence="4 7" id="KW-0238">DNA-binding</keyword>
<dbReference type="GO" id="GO:0005829">
    <property type="term" value="C:cytosol"/>
    <property type="evidence" value="ECO:0007669"/>
    <property type="project" value="TreeGrafter"/>
</dbReference>
<dbReference type="Pfam" id="PF00486">
    <property type="entry name" value="Trans_reg_C"/>
    <property type="match status" value="1"/>
</dbReference>
<dbReference type="Gene3D" id="6.10.250.690">
    <property type="match status" value="1"/>
</dbReference>
<dbReference type="InterPro" id="IPR001789">
    <property type="entry name" value="Sig_transdc_resp-reg_receiver"/>
</dbReference>
<feature type="domain" description="OmpR/PhoB-type" evidence="9">
    <location>
        <begin position="156"/>
        <end position="256"/>
    </location>
</feature>
<keyword evidence="1 6" id="KW-0597">Phosphoprotein</keyword>
<dbReference type="PANTHER" id="PTHR48111">
    <property type="entry name" value="REGULATOR OF RPOS"/>
    <property type="match status" value="1"/>
</dbReference>
<evidence type="ECO:0000256" key="5">
    <source>
        <dbReference type="ARBA" id="ARBA00023163"/>
    </source>
</evidence>
<keyword evidence="5" id="KW-0804">Transcription</keyword>
<evidence type="ECO:0000256" key="4">
    <source>
        <dbReference type="ARBA" id="ARBA00023125"/>
    </source>
</evidence>